<dbReference type="InterPro" id="IPR052127">
    <property type="entry name" value="STE12_transcription_factor"/>
</dbReference>
<evidence type="ECO:0000256" key="1">
    <source>
        <dbReference type="ARBA" id="ARBA00004123"/>
    </source>
</evidence>
<evidence type="ECO:0000256" key="4">
    <source>
        <dbReference type="SAM" id="MobiDB-lite"/>
    </source>
</evidence>
<dbReference type="SMART" id="SM00355">
    <property type="entry name" value="ZnF_C2H2"/>
    <property type="match status" value="2"/>
</dbReference>
<evidence type="ECO:0000259" key="5">
    <source>
        <dbReference type="PROSITE" id="PS50157"/>
    </source>
</evidence>
<dbReference type="EMBL" id="DF238821">
    <property type="protein sequence ID" value="GAC98762.1"/>
    <property type="molecule type" value="Genomic_DNA"/>
</dbReference>
<dbReference type="OrthoDB" id="654211at2759"/>
<feature type="compositionally biased region" description="Low complexity" evidence="4">
    <location>
        <begin position="105"/>
        <end position="120"/>
    </location>
</feature>
<sequence length="657" mass="69157">MYGHLTTSDEASGSMNAPTYNSLGLMASLSPETHPADSVAMSHSHSMPTFGLQMSGMPQSDYGPRRGSVSSSCSSSYLSLGDHSSQNNGSYSPRSFTPVESPMNLPGSLTSLSGLALSTPDAPDHAELPSYAEQSAFQPEQHNALLSLSHGQDELTLEMPPPSQFKRRAAQSFDVSMLSSHRSDAHSFSNHHGFNESDGSEETTPMPTSTGTFAGQPMASLSEGFRAAQLPATPHSVVGRASIGAGPCTFTPGQSYSPNSTPEHSIRGDFSNPCSPFYPPSAIALRRLTSADNVHADSYAPHEMAAYGKDSTPLLSLADLNGVPKQEPSFQANLAFRDHFQSPTSFSAHRASLADMSPAGMSSSAMSRVASAPNSVAMPSLTRSSASSESSSFASFPSTPSSSIASAVEGRRASYMHPSTPTNDLFSPGFDPYYSAPPMSGHRSNSMFTLSSPDQDASFSSLLDGRSRSVSGSVTRTTPRGRARNAGPPPLIVSSADKLHVCHCGKRFKRMEHLKRHNRTHTQERPHKCPVETCGKYFGRSDNLAQHLKTHFRPAGLVGRSSELLSLTAGSDKYKNSEPRHDPYAAAAAAAAAAAQAAVSIGGKRGSISQACLGGPIALSKPMPARQVLQPAGGVSANSSPDMQMSNGGVQLSAQFA</sequence>
<dbReference type="Proteomes" id="UP000014071">
    <property type="component" value="Unassembled WGS sequence"/>
</dbReference>
<keyword evidence="7" id="KW-1185">Reference proteome</keyword>
<feature type="region of interest" description="Disordered" evidence="4">
    <location>
        <begin position="379"/>
        <end position="402"/>
    </location>
</feature>
<dbReference type="GO" id="GO:0005634">
    <property type="term" value="C:nucleus"/>
    <property type="evidence" value="ECO:0007669"/>
    <property type="project" value="UniProtKB-SubCell"/>
</dbReference>
<dbReference type="HOGENOM" id="CLU_419752_0_0_1"/>
<dbReference type="PANTHER" id="PTHR47427">
    <property type="entry name" value="PROTEIN STE12"/>
    <property type="match status" value="1"/>
</dbReference>
<dbReference type="Gene3D" id="3.30.160.60">
    <property type="entry name" value="Classic Zinc Finger"/>
    <property type="match status" value="2"/>
</dbReference>
<organism evidence="6 7">
    <name type="scientific">Pseudozyma hubeiensis (strain SY62)</name>
    <name type="common">Yeast</name>
    <dbReference type="NCBI Taxonomy" id="1305764"/>
    <lineage>
        <taxon>Eukaryota</taxon>
        <taxon>Fungi</taxon>
        <taxon>Dikarya</taxon>
        <taxon>Basidiomycota</taxon>
        <taxon>Ustilaginomycotina</taxon>
        <taxon>Ustilaginomycetes</taxon>
        <taxon>Ustilaginales</taxon>
        <taxon>Ustilaginaceae</taxon>
        <taxon>Pseudozyma</taxon>
    </lineage>
</organism>
<feature type="region of interest" description="Disordered" evidence="4">
    <location>
        <begin position="184"/>
        <end position="217"/>
    </location>
</feature>
<dbReference type="FunFam" id="3.30.160.60:FF:004170">
    <property type="match status" value="1"/>
</dbReference>
<dbReference type="PANTHER" id="PTHR47427:SF2">
    <property type="entry name" value="C2H2-TYPE DOMAIN-CONTAINING PROTEIN"/>
    <property type="match status" value="1"/>
</dbReference>
<proteinExistence type="predicted"/>
<keyword evidence="3" id="KW-0479">Metal-binding</keyword>
<keyword evidence="3" id="KW-0862">Zinc</keyword>
<feature type="region of interest" description="Disordered" evidence="4">
    <location>
        <begin position="31"/>
        <end position="127"/>
    </location>
</feature>
<feature type="compositionally biased region" description="Low complexity" evidence="4">
    <location>
        <begin position="460"/>
        <end position="486"/>
    </location>
</feature>
<dbReference type="AlphaFoldDB" id="R9PC04"/>
<feature type="region of interest" description="Disordered" evidence="4">
    <location>
        <begin position="632"/>
        <end position="657"/>
    </location>
</feature>
<evidence type="ECO:0000256" key="3">
    <source>
        <dbReference type="PROSITE-ProRule" id="PRU00042"/>
    </source>
</evidence>
<feature type="compositionally biased region" description="Low complexity" evidence="4">
    <location>
        <begin position="384"/>
        <end position="402"/>
    </location>
</feature>
<accession>R9PC04</accession>
<dbReference type="PROSITE" id="PS00028">
    <property type="entry name" value="ZINC_FINGER_C2H2_1"/>
    <property type="match status" value="1"/>
</dbReference>
<keyword evidence="2" id="KW-0539">Nucleus</keyword>
<evidence type="ECO:0000256" key="2">
    <source>
        <dbReference type="ARBA" id="ARBA00023242"/>
    </source>
</evidence>
<comment type="subcellular location">
    <subcellularLocation>
        <location evidence="1">Nucleus</location>
    </subcellularLocation>
</comment>
<dbReference type="STRING" id="1305764.R9PC04"/>
<feature type="compositionally biased region" description="Polar residues" evidence="4">
    <location>
        <begin position="86"/>
        <end position="95"/>
    </location>
</feature>
<dbReference type="RefSeq" id="XP_012192349.1">
    <property type="nucleotide sequence ID" value="XM_012336959.1"/>
</dbReference>
<gene>
    <name evidence="6" type="ORF">PHSY_006357</name>
</gene>
<dbReference type="GeneID" id="24111628"/>
<dbReference type="GO" id="GO:0003700">
    <property type="term" value="F:DNA-binding transcription factor activity"/>
    <property type="evidence" value="ECO:0007669"/>
    <property type="project" value="TreeGrafter"/>
</dbReference>
<evidence type="ECO:0000313" key="7">
    <source>
        <dbReference type="Proteomes" id="UP000014071"/>
    </source>
</evidence>
<dbReference type="SUPFAM" id="SSF57667">
    <property type="entry name" value="beta-beta-alpha zinc fingers"/>
    <property type="match status" value="1"/>
</dbReference>
<dbReference type="GO" id="GO:0008270">
    <property type="term" value="F:zinc ion binding"/>
    <property type="evidence" value="ECO:0007669"/>
    <property type="project" value="UniProtKB-KW"/>
</dbReference>
<dbReference type="PROSITE" id="PS50157">
    <property type="entry name" value="ZINC_FINGER_C2H2_2"/>
    <property type="match status" value="2"/>
</dbReference>
<feature type="compositionally biased region" description="Polar residues" evidence="4">
    <location>
        <begin position="202"/>
        <end position="213"/>
    </location>
</feature>
<feature type="compositionally biased region" description="Polar residues" evidence="4">
    <location>
        <begin position="636"/>
        <end position="657"/>
    </location>
</feature>
<feature type="domain" description="C2H2-type" evidence="5">
    <location>
        <begin position="500"/>
        <end position="526"/>
    </location>
</feature>
<dbReference type="GO" id="GO:1990527">
    <property type="term" value="C:Tec1p-Ste12p-Dig1p complex"/>
    <property type="evidence" value="ECO:0007669"/>
    <property type="project" value="TreeGrafter"/>
</dbReference>
<dbReference type="InterPro" id="IPR013087">
    <property type="entry name" value="Znf_C2H2_type"/>
</dbReference>
<dbReference type="InterPro" id="IPR036236">
    <property type="entry name" value="Znf_C2H2_sf"/>
</dbReference>
<feature type="domain" description="C2H2-type" evidence="5">
    <location>
        <begin position="527"/>
        <end position="551"/>
    </location>
</feature>
<dbReference type="Pfam" id="PF00096">
    <property type="entry name" value="zf-C2H2"/>
    <property type="match status" value="1"/>
</dbReference>
<reference evidence="7" key="1">
    <citation type="journal article" date="2013" name="Genome Announc.">
        <title>Draft genome sequence of the basidiomycetous yeast-like fungus Pseudozyma hubeiensis SY62, which produces an abundant amount of the biosurfactant mannosylerythritol lipids.</title>
        <authorList>
            <person name="Konishi M."/>
            <person name="Hatada Y."/>
            <person name="Horiuchi J."/>
        </authorList>
    </citation>
    <scope>NUCLEOTIDE SEQUENCE [LARGE SCALE GENOMIC DNA]</scope>
    <source>
        <strain evidence="7">SY62</strain>
    </source>
</reference>
<name>R9PC04_PSEHS</name>
<feature type="compositionally biased region" description="Low complexity" evidence="4">
    <location>
        <begin position="68"/>
        <end position="85"/>
    </location>
</feature>
<feature type="region of interest" description="Disordered" evidence="4">
    <location>
        <begin position="459"/>
        <end position="492"/>
    </location>
</feature>
<evidence type="ECO:0000313" key="6">
    <source>
        <dbReference type="EMBL" id="GAC98762.1"/>
    </source>
</evidence>
<protein>
    <submittedName>
        <fullName evidence="6">Potential zinc finger protein</fullName>
    </submittedName>
</protein>
<keyword evidence="3" id="KW-0863">Zinc-finger</keyword>
<dbReference type="eggNOG" id="KOG1721">
    <property type="taxonomic scope" value="Eukaryota"/>
</dbReference>
<dbReference type="GO" id="GO:1990526">
    <property type="term" value="C:Ste12p-Dig1p-Dig2p complex"/>
    <property type="evidence" value="ECO:0007669"/>
    <property type="project" value="TreeGrafter"/>
</dbReference>